<sequence length="383" mass="41947">MRRLAACCLAPLLAATGVSAALAQDPPALAPQVAPAAPVAVASVPTPEQVLAIPAPLRQMLQTRVIARHSSREQRLQALAEMIFGAQALDLQYDPAATYTLTEIWQKRQANCLAFTLLFAALAREAGIQARVQEVDRVVSWYQDQEQGVVYSVGHVNVGIVVDGRGGTVDLDRNILYDRRGPHPIPLDRALAHFYNNRGAERMTAGDKVGARAFFTAALARAPDFAPTWNNLGVLDSREGDLAGARAALENALRLDGREDSALINASVLYRRLGLVTQAQALEQRLKAVQRDDPFAQYMAGAAAERSGDLALAIRYYRRAVQLYDNAHQFHFGLARAYFLSGQLARADRELTRARALGGNSNQQRYQAKLDGLSRLRTQQARR</sequence>
<dbReference type="InterPro" id="IPR011990">
    <property type="entry name" value="TPR-like_helical_dom_sf"/>
</dbReference>
<dbReference type="RefSeq" id="WP_150454813.1">
    <property type="nucleotide sequence ID" value="NZ_VYKI01000012.1"/>
</dbReference>
<proteinExistence type="predicted"/>
<dbReference type="Gene3D" id="1.25.40.10">
    <property type="entry name" value="Tetratricopeptide repeat domain"/>
    <property type="match status" value="1"/>
</dbReference>
<dbReference type="EMBL" id="VYKI01000012">
    <property type="protein sequence ID" value="KAA8997867.1"/>
    <property type="molecule type" value="Genomic_DNA"/>
</dbReference>
<feature type="domain" description="Transglutaminase-like" evidence="2">
    <location>
        <begin position="61"/>
        <end position="132"/>
    </location>
</feature>
<gene>
    <name evidence="3" type="ORF">FJU31_11205</name>
</gene>
<dbReference type="InterPro" id="IPR002931">
    <property type="entry name" value="Transglutaminase-like"/>
</dbReference>
<dbReference type="Proteomes" id="UP000326367">
    <property type="component" value="Unassembled WGS sequence"/>
</dbReference>
<evidence type="ECO:0000259" key="2">
    <source>
        <dbReference type="Pfam" id="PF01841"/>
    </source>
</evidence>
<evidence type="ECO:0000313" key="4">
    <source>
        <dbReference type="Proteomes" id="UP000326367"/>
    </source>
</evidence>
<evidence type="ECO:0000256" key="1">
    <source>
        <dbReference type="SAM" id="SignalP"/>
    </source>
</evidence>
<feature type="signal peptide" evidence="1">
    <location>
        <begin position="1"/>
        <end position="23"/>
    </location>
</feature>
<dbReference type="PANTHER" id="PTHR44366:SF1">
    <property type="entry name" value="UDP-N-ACETYLGLUCOSAMINE--PEPTIDE N-ACETYLGLUCOSAMINYLTRANSFERASE 110 KDA SUBUNIT"/>
    <property type="match status" value="1"/>
</dbReference>
<accession>A0ABQ6T082</accession>
<feature type="chain" id="PRO_5045913743" evidence="1">
    <location>
        <begin position="24"/>
        <end position="383"/>
    </location>
</feature>
<dbReference type="SUPFAM" id="SSF48452">
    <property type="entry name" value="TPR-like"/>
    <property type="match status" value="1"/>
</dbReference>
<keyword evidence="4" id="KW-1185">Reference proteome</keyword>
<dbReference type="Pfam" id="PF01841">
    <property type="entry name" value="Transglut_core"/>
    <property type="match status" value="1"/>
</dbReference>
<dbReference type="Pfam" id="PF13181">
    <property type="entry name" value="TPR_8"/>
    <property type="match status" value="2"/>
</dbReference>
<dbReference type="Gene3D" id="3.10.620.30">
    <property type="match status" value="1"/>
</dbReference>
<dbReference type="SUPFAM" id="SSF54001">
    <property type="entry name" value="Cysteine proteinases"/>
    <property type="match status" value="1"/>
</dbReference>
<name>A0ABQ6T082_9GAMM</name>
<comment type="caution">
    <text evidence="3">The sequence shown here is derived from an EMBL/GenBank/DDBJ whole genome shotgun (WGS) entry which is preliminary data.</text>
</comment>
<dbReference type="InterPro" id="IPR038765">
    <property type="entry name" value="Papain-like_cys_pep_sf"/>
</dbReference>
<protein>
    <submittedName>
        <fullName evidence="3">Tetratricopeptide repeat protein</fullName>
    </submittedName>
</protein>
<evidence type="ECO:0000313" key="3">
    <source>
        <dbReference type="EMBL" id="KAA8997867.1"/>
    </source>
</evidence>
<dbReference type="InterPro" id="IPR019734">
    <property type="entry name" value="TPR_rpt"/>
</dbReference>
<reference evidence="3 4" key="1">
    <citation type="journal article" date="2020" name="Antonie Van Leeuwenhoek">
        <title>Stenotrophomonas cyclobalanopsidis sp. nov., isolated from the leaf spot disease of Cyclobalanopsis patelliformis.</title>
        <authorList>
            <person name="Bian D.R."/>
            <person name="Xue H."/>
            <person name="Piao C.G."/>
            <person name="Li Y."/>
        </authorList>
    </citation>
    <scope>NUCLEOTIDE SEQUENCE [LARGE SCALE GENOMIC DNA]</scope>
    <source>
        <strain evidence="3 4">TPQG1-4</strain>
    </source>
</reference>
<organism evidence="3 4">
    <name type="scientific">Stenotrophomonas cyclobalanopsidis</name>
    <dbReference type="NCBI Taxonomy" id="2771362"/>
    <lineage>
        <taxon>Bacteria</taxon>
        <taxon>Pseudomonadati</taxon>
        <taxon>Pseudomonadota</taxon>
        <taxon>Gammaproteobacteria</taxon>
        <taxon>Lysobacterales</taxon>
        <taxon>Lysobacteraceae</taxon>
        <taxon>Stenotrophomonas</taxon>
    </lineage>
</organism>
<dbReference type="InterPro" id="IPR037919">
    <property type="entry name" value="OGT"/>
</dbReference>
<keyword evidence="1" id="KW-0732">Signal</keyword>
<dbReference type="PANTHER" id="PTHR44366">
    <property type="entry name" value="UDP-N-ACETYLGLUCOSAMINE--PEPTIDE N-ACETYLGLUCOSAMINYLTRANSFERASE 110 KDA SUBUNIT"/>
    <property type="match status" value="1"/>
</dbReference>
<dbReference type="SMART" id="SM00028">
    <property type="entry name" value="TPR"/>
    <property type="match status" value="4"/>
</dbReference>